<keyword evidence="3" id="KW-0862">Zinc</keyword>
<dbReference type="Pfam" id="PF01258">
    <property type="entry name" value="zf-dskA_traR"/>
    <property type="match status" value="1"/>
</dbReference>
<dbReference type="SUPFAM" id="SSF109635">
    <property type="entry name" value="DnaK suppressor protein DksA, alpha-hairpin domain"/>
    <property type="match status" value="1"/>
</dbReference>
<evidence type="ECO:0000256" key="5">
    <source>
        <dbReference type="SAM" id="MobiDB-lite"/>
    </source>
</evidence>
<keyword evidence="2" id="KW-0863">Zinc-finger</keyword>
<dbReference type="RefSeq" id="WP_036581335.1">
    <property type="nucleotide sequence ID" value="NZ_KK082149.1"/>
</dbReference>
<evidence type="ECO:0000313" key="7">
    <source>
        <dbReference type="EMBL" id="EXX92574.1"/>
    </source>
</evidence>
<evidence type="ECO:0000256" key="1">
    <source>
        <dbReference type="ARBA" id="ARBA00022723"/>
    </source>
</evidence>
<dbReference type="GO" id="GO:0008270">
    <property type="term" value="F:zinc ion binding"/>
    <property type="evidence" value="ECO:0007669"/>
    <property type="project" value="UniProtKB-KW"/>
</dbReference>
<dbReference type="Proteomes" id="UP000053750">
    <property type="component" value="Unassembled WGS sequence"/>
</dbReference>
<feature type="zinc finger region" description="dksA C4-type" evidence="4">
    <location>
        <begin position="93"/>
        <end position="117"/>
    </location>
</feature>
<dbReference type="OrthoDB" id="9811543at2"/>
<keyword evidence="1" id="KW-0479">Metal-binding</keyword>
<organism evidence="7 8">
    <name type="scientific">Paenibacillus darwinianus</name>
    <dbReference type="NCBI Taxonomy" id="1380763"/>
    <lineage>
        <taxon>Bacteria</taxon>
        <taxon>Bacillati</taxon>
        <taxon>Bacillota</taxon>
        <taxon>Bacilli</taxon>
        <taxon>Bacillales</taxon>
        <taxon>Paenibacillaceae</taxon>
        <taxon>Paenibacillus</taxon>
    </lineage>
</organism>
<evidence type="ECO:0000256" key="3">
    <source>
        <dbReference type="ARBA" id="ARBA00022833"/>
    </source>
</evidence>
<dbReference type="InterPro" id="IPR000962">
    <property type="entry name" value="Znf_DskA_TraR"/>
</dbReference>
<reference evidence="7 8" key="1">
    <citation type="submission" date="2014-02" db="EMBL/GenBank/DDBJ databases">
        <title>Genome sequence of Paenibacillus darwinianus reveals adaptive mechanisms for survival in Antarctic soils.</title>
        <authorList>
            <person name="Dsouza M."/>
            <person name="Taylor M.W."/>
            <person name="Turner S.J."/>
            <person name="Aislabie J."/>
        </authorList>
    </citation>
    <scope>NUCLEOTIDE SEQUENCE [LARGE SCALE GENOMIC DNA]</scope>
    <source>
        <strain evidence="7 8">CE1</strain>
    </source>
</reference>
<feature type="compositionally biased region" description="Acidic residues" evidence="5">
    <location>
        <begin position="233"/>
        <end position="242"/>
    </location>
</feature>
<dbReference type="NCBIfam" id="TIGR02890">
    <property type="entry name" value="bacill_yteA"/>
    <property type="match status" value="1"/>
</dbReference>
<dbReference type="SUPFAM" id="SSF57716">
    <property type="entry name" value="Glucocorticoid receptor-like (DNA-binding domain)"/>
    <property type="match status" value="1"/>
</dbReference>
<feature type="domain" description="Zinc finger DksA/TraR C4-type" evidence="6">
    <location>
        <begin position="88"/>
        <end position="115"/>
    </location>
</feature>
<protein>
    <submittedName>
        <fullName evidence="7">Molecular chaperone DnaK</fullName>
    </submittedName>
</protein>
<evidence type="ECO:0000313" key="8">
    <source>
        <dbReference type="Proteomes" id="UP000053750"/>
    </source>
</evidence>
<dbReference type="InterPro" id="IPR014240">
    <property type="entry name" value="YteA"/>
</dbReference>
<dbReference type="PANTHER" id="PTHR33823">
    <property type="entry name" value="RNA POLYMERASE-BINDING TRANSCRIPTION FACTOR DKSA-RELATED"/>
    <property type="match status" value="1"/>
</dbReference>
<dbReference type="PROSITE" id="PS51128">
    <property type="entry name" value="ZF_DKSA_2"/>
    <property type="match status" value="1"/>
</dbReference>
<proteinExistence type="predicted"/>
<dbReference type="AlphaFoldDB" id="A0A9W5S355"/>
<evidence type="ECO:0000256" key="4">
    <source>
        <dbReference type="PROSITE-ProRule" id="PRU00510"/>
    </source>
</evidence>
<keyword evidence="8" id="KW-1185">Reference proteome</keyword>
<evidence type="ECO:0000259" key="6">
    <source>
        <dbReference type="Pfam" id="PF01258"/>
    </source>
</evidence>
<comment type="caution">
    <text evidence="7">The sequence shown here is derived from an EMBL/GenBank/DDBJ whole genome shotgun (WGS) entry which is preliminary data.</text>
</comment>
<gene>
    <name evidence="7" type="ORF">BG53_12040</name>
</gene>
<dbReference type="Gene3D" id="1.20.120.910">
    <property type="entry name" value="DksA, coiled-coil domain"/>
    <property type="match status" value="1"/>
</dbReference>
<dbReference type="InterPro" id="IPR037187">
    <property type="entry name" value="DnaK_N"/>
</dbReference>
<dbReference type="PANTHER" id="PTHR33823:SF4">
    <property type="entry name" value="GENERAL STRESS PROTEIN 16O"/>
    <property type="match status" value="1"/>
</dbReference>
<feature type="region of interest" description="Disordered" evidence="5">
    <location>
        <begin position="224"/>
        <end position="252"/>
    </location>
</feature>
<evidence type="ECO:0000256" key="2">
    <source>
        <dbReference type="ARBA" id="ARBA00022771"/>
    </source>
</evidence>
<sequence length="252" mass="28761">MFELTELTALRARLIEDRELLENRLRANDHYGMAESQRWYTNELSTNDNHPGDLGTETFEKGKDLSLLERDEWHLRRIGEALEAMDQGTYGLCRTCGHSIPLERLQALPDTLYCVQHSPRQMKPFDRPVEEELLNPPFGRTSMDEQDSYNGFDGEDAWQIVQSYGNSNSPALSENPSADYEESTIEAGEHEGFVEPIESFLATDITGRHVAVIRNSQYREYLASREGDRELEWTEVDQEADDSAGQSPNPSQ</sequence>
<accession>A0A9W5S355</accession>
<name>A0A9W5S355_9BACL</name>
<dbReference type="EMBL" id="JFHU01000004">
    <property type="protein sequence ID" value="EXX92574.1"/>
    <property type="molecule type" value="Genomic_DNA"/>
</dbReference>